<sequence>MSSPLLPSSLYSTYTSFFSRLQQHQHNGDATDRSNTNNGTSKSSSFLPLATPPARLDHHESWRMFMGGHDPAAPYAESLINLHNHKSFGPSDAGINPIQSKREAKGAVEGKITSATRQAMTCRG</sequence>
<dbReference type="Proteomes" id="UP000095192">
    <property type="component" value="Unassembled WGS sequence"/>
</dbReference>
<accession>A0A1D3D683</accession>
<evidence type="ECO:0000313" key="2">
    <source>
        <dbReference type="EMBL" id="OEH78958.1"/>
    </source>
</evidence>
<feature type="region of interest" description="Disordered" evidence="1">
    <location>
        <begin position="22"/>
        <end position="53"/>
    </location>
</feature>
<keyword evidence="2" id="KW-0472">Membrane</keyword>
<dbReference type="VEuPathDB" id="ToxoDB:cyc_00198"/>
<reference evidence="2 3" key="1">
    <citation type="journal article" date="2016" name="BMC Genomics">
        <title>Comparative genomics reveals Cyclospora cayetanensis possesses coccidia-like metabolism and invasion components but unique surface antigens.</title>
        <authorList>
            <person name="Liu S."/>
            <person name="Wang L."/>
            <person name="Zheng H."/>
            <person name="Xu Z."/>
            <person name="Roellig D.M."/>
            <person name="Li N."/>
            <person name="Frace M.A."/>
            <person name="Tang K."/>
            <person name="Arrowood M.J."/>
            <person name="Moss D.M."/>
            <person name="Zhang L."/>
            <person name="Feng Y."/>
            <person name="Xiao L."/>
        </authorList>
    </citation>
    <scope>NUCLEOTIDE SEQUENCE [LARGE SCALE GENOMIC DNA]</scope>
    <source>
        <strain evidence="2 3">CHN_HEN01</strain>
    </source>
</reference>
<keyword evidence="2" id="KW-0812">Transmembrane</keyword>
<protein>
    <submittedName>
        <fullName evidence="2">Cytochrome c family oxidase subunit transmembrane domain protein</fullName>
    </submittedName>
</protein>
<evidence type="ECO:0000313" key="3">
    <source>
        <dbReference type="Proteomes" id="UP000095192"/>
    </source>
</evidence>
<organism evidence="2 3">
    <name type="scientific">Cyclospora cayetanensis</name>
    <dbReference type="NCBI Taxonomy" id="88456"/>
    <lineage>
        <taxon>Eukaryota</taxon>
        <taxon>Sar</taxon>
        <taxon>Alveolata</taxon>
        <taxon>Apicomplexa</taxon>
        <taxon>Conoidasida</taxon>
        <taxon>Coccidia</taxon>
        <taxon>Eucoccidiorida</taxon>
        <taxon>Eimeriorina</taxon>
        <taxon>Eimeriidae</taxon>
        <taxon>Cyclospora</taxon>
    </lineage>
</organism>
<dbReference type="EMBL" id="JROU02000559">
    <property type="protein sequence ID" value="OEH78958.1"/>
    <property type="molecule type" value="Genomic_DNA"/>
</dbReference>
<gene>
    <name evidence="2" type="ORF">cyc_00198</name>
</gene>
<evidence type="ECO:0000256" key="1">
    <source>
        <dbReference type="SAM" id="MobiDB-lite"/>
    </source>
</evidence>
<proteinExistence type="predicted"/>
<dbReference type="AlphaFoldDB" id="A0A1D3D683"/>
<dbReference type="InParanoid" id="A0A1D3D683"/>
<keyword evidence="3" id="KW-1185">Reference proteome</keyword>
<name>A0A1D3D683_9EIME</name>
<comment type="caution">
    <text evidence="2">The sequence shown here is derived from an EMBL/GenBank/DDBJ whole genome shotgun (WGS) entry which is preliminary data.</text>
</comment>
<feature type="compositionally biased region" description="Low complexity" evidence="1">
    <location>
        <begin position="34"/>
        <end position="45"/>
    </location>
</feature>